<dbReference type="AlphaFoldDB" id="A0A5J5AUC3"/>
<protein>
    <recommendedName>
        <fullName evidence="2">Nucleoside phosphorylase domain-containing protein</fullName>
    </recommendedName>
</protein>
<proteinExistence type="predicted"/>
<dbReference type="InterPro" id="IPR035994">
    <property type="entry name" value="Nucleoside_phosphorylase_sf"/>
</dbReference>
<evidence type="ECO:0000256" key="1">
    <source>
        <dbReference type="SAM" id="SignalP"/>
    </source>
</evidence>
<dbReference type="PANTHER" id="PTHR21234">
    <property type="entry name" value="PURINE NUCLEOSIDE PHOSPHORYLASE"/>
    <property type="match status" value="1"/>
</dbReference>
<dbReference type="Gene3D" id="3.40.50.1580">
    <property type="entry name" value="Nucleoside phosphorylase domain"/>
    <property type="match status" value="2"/>
</dbReference>
<accession>A0A5J5AUC3</accession>
<feature type="domain" description="Nucleoside phosphorylase" evidence="2">
    <location>
        <begin position="49"/>
        <end position="326"/>
    </location>
</feature>
<dbReference type="InterPro" id="IPR000845">
    <property type="entry name" value="Nucleoside_phosphorylase_d"/>
</dbReference>
<evidence type="ECO:0000313" key="4">
    <source>
        <dbReference type="Proteomes" id="UP000325577"/>
    </source>
</evidence>
<gene>
    <name evidence="3" type="ORF">F0562_032010</name>
</gene>
<keyword evidence="1" id="KW-0732">Signal</keyword>
<evidence type="ECO:0000259" key="2">
    <source>
        <dbReference type="Pfam" id="PF01048"/>
    </source>
</evidence>
<reference evidence="3 4" key="1">
    <citation type="submission" date="2019-09" db="EMBL/GenBank/DDBJ databases">
        <title>A chromosome-level genome assembly of the Chinese tupelo Nyssa sinensis.</title>
        <authorList>
            <person name="Yang X."/>
            <person name="Kang M."/>
            <person name="Yang Y."/>
            <person name="Xiong H."/>
            <person name="Wang M."/>
            <person name="Zhang Z."/>
            <person name="Wang Z."/>
            <person name="Wu H."/>
            <person name="Ma T."/>
            <person name="Liu J."/>
            <person name="Xi Z."/>
        </authorList>
    </citation>
    <scope>NUCLEOTIDE SEQUENCE [LARGE SCALE GENOMIC DNA]</scope>
    <source>
        <strain evidence="3">J267</strain>
        <tissue evidence="3">Leaf</tissue>
    </source>
</reference>
<dbReference type="SUPFAM" id="SSF53167">
    <property type="entry name" value="Purine and uridine phosphorylases"/>
    <property type="match status" value="2"/>
</dbReference>
<dbReference type="CDD" id="cd09008">
    <property type="entry name" value="MTAN"/>
    <property type="match status" value="2"/>
</dbReference>
<keyword evidence="4" id="KW-1185">Reference proteome</keyword>
<dbReference type="Pfam" id="PF01048">
    <property type="entry name" value="PNP_UDP_1"/>
    <property type="match status" value="2"/>
</dbReference>
<feature type="chain" id="PRO_5023822345" description="Nucleoside phosphorylase domain-containing protein" evidence="1">
    <location>
        <begin position="26"/>
        <end position="587"/>
    </location>
</feature>
<feature type="signal peptide" evidence="1">
    <location>
        <begin position="1"/>
        <end position="25"/>
    </location>
</feature>
<dbReference type="Proteomes" id="UP000325577">
    <property type="component" value="Linkage Group LG18"/>
</dbReference>
<dbReference type="PANTHER" id="PTHR21234:SF30">
    <property type="entry name" value="PHOSPHORYLASE SUPERFAMILY PROTEIN"/>
    <property type="match status" value="1"/>
</dbReference>
<dbReference type="EMBL" id="CM018041">
    <property type="protein sequence ID" value="KAA8534493.1"/>
    <property type="molecule type" value="Genomic_DNA"/>
</dbReference>
<dbReference type="GO" id="GO:0009116">
    <property type="term" value="P:nucleoside metabolic process"/>
    <property type="evidence" value="ECO:0007669"/>
    <property type="project" value="InterPro"/>
</dbReference>
<organism evidence="3 4">
    <name type="scientific">Nyssa sinensis</name>
    <dbReference type="NCBI Taxonomy" id="561372"/>
    <lineage>
        <taxon>Eukaryota</taxon>
        <taxon>Viridiplantae</taxon>
        <taxon>Streptophyta</taxon>
        <taxon>Embryophyta</taxon>
        <taxon>Tracheophyta</taxon>
        <taxon>Spermatophyta</taxon>
        <taxon>Magnoliopsida</taxon>
        <taxon>eudicotyledons</taxon>
        <taxon>Gunneridae</taxon>
        <taxon>Pentapetalae</taxon>
        <taxon>asterids</taxon>
        <taxon>Cornales</taxon>
        <taxon>Nyssaceae</taxon>
        <taxon>Nyssa</taxon>
    </lineage>
</organism>
<evidence type="ECO:0000313" key="3">
    <source>
        <dbReference type="EMBL" id="KAA8534493.1"/>
    </source>
</evidence>
<dbReference type="OrthoDB" id="1916878at2759"/>
<sequence>MAAKPVTPCLVLLVLISLLLFHASAIPLRRLKSLQAIKKLNLKGPYLGLITVYPPEEDAFFATGAFKPEPKHPFLDLSGRRFRVGKVHGKKVIYVRCGVGMVNAAAATQQMLDLFDIMGVVHFGIAGNANNSMSIGDVTIPKQFAHTGIWDWLKPNGTLESDIVAQLDFESYNVPEGEGINLLGRIGYRSEQLFSELGKPNAAQRLLWLQISQNWLQLATSLEGMELERCVNSSFCLPQKPKLVVGLGGSTANIFVDNAAYRDFLFQTFQISSVDMESAAVVMTSLSNGFPVIVIRGLSDLAGGQPGQNSIDIFGPLAALNAAKAVAIKKLNLKGPYLGLITVYPPEENAFFVTGAFKPEPKHPFLDLSDRRFRVGKVHGKKVIYVRCGVGMVNAAAATQQMLDLFDIMGVVHFGIAGNANNSMSIGDVTIPKQFAHTGIWDWLKPNGTLESDIVAQLDFESYNVPEGEGINLLGRIGYRSEQLFSVLGKPNAAQRLLWLRISQNWLQLATSLEGMELERCVNSSFCLPQKPKLVVGLGGSINNIFVDNAAYRDFLFQTFQISSVDMESAAVVMTSLSNGFIQDYLT</sequence>
<feature type="domain" description="Nucleoside phosphorylase" evidence="2">
    <location>
        <begin position="355"/>
        <end position="580"/>
    </location>
</feature>
<dbReference type="GO" id="GO:0003824">
    <property type="term" value="F:catalytic activity"/>
    <property type="evidence" value="ECO:0007669"/>
    <property type="project" value="InterPro"/>
</dbReference>
<name>A0A5J5AUC3_9ASTE</name>